<evidence type="ECO:0000313" key="3">
    <source>
        <dbReference type="Proteomes" id="UP000008912"/>
    </source>
</evidence>
<dbReference type="Proteomes" id="UP000008912">
    <property type="component" value="Unassembled WGS sequence"/>
</dbReference>
<dbReference type="GO" id="GO:0016020">
    <property type="term" value="C:membrane"/>
    <property type="evidence" value="ECO:0007669"/>
    <property type="project" value="UniProtKB-SubCell"/>
</dbReference>
<reference evidence="2 3" key="1">
    <citation type="journal article" date="2010" name="Nature">
        <title>The sequence and de novo assembly of the giant panda genome.</title>
        <authorList>
            <person name="Li R."/>
            <person name="Fan W."/>
            <person name="Tian G."/>
            <person name="Zhu H."/>
            <person name="He L."/>
            <person name="Cai J."/>
            <person name="Huang Q."/>
            <person name="Cai Q."/>
            <person name="Li B."/>
            <person name="Bai Y."/>
            <person name="Zhang Z."/>
            <person name="Zhang Y."/>
            <person name="Wang W."/>
            <person name="Li J."/>
            <person name="Wei F."/>
            <person name="Li H."/>
            <person name="Jian M."/>
            <person name="Li J."/>
            <person name="Zhang Z."/>
            <person name="Nielsen R."/>
            <person name="Li D."/>
            <person name="Gu W."/>
            <person name="Yang Z."/>
            <person name="Xuan Z."/>
            <person name="Ryder O.A."/>
            <person name="Leung F.C."/>
            <person name="Zhou Y."/>
            <person name="Cao J."/>
            <person name="Sun X."/>
            <person name="Fu Y."/>
            <person name="Fang X."/>
            <person name="Guo X."/>
            <person name="Wang B."/>
            <person name="Hou R."/>
            <person name="Shen F."/>
            <person name="Mu B."/>
            <person name="Ni P."/>
            <person name="Lin R."/>
            <person name="Qian W."/>
            <person name="Wang G."/>
            <person name="Yu C."/>
            <person name="Nie W."/>
            <person name="Wang J."/>
            <person name="Wu Z."/>
            <person name="Liang H."/>
            <person name="Min J."/>
            <person name="Wu Q."/>
            <person name="Cheng S."/>
            <person name="Ruan J."/>
            <person name="Wang M."/>
            <person name="Shi Z."/>
            <person name="Wen M."/>
            <person name="Liu B."/>
            <person name="Ren X."/>
            <person name="Zheng H."/>
            <person name="Dong D."/>
            <person name="Cook K."/>
            <person name="Shan G."/>
            <person name="Zhang H."/>
            <person name="Kosiol C."/>
            <person name="Xie X."/>
            <person name="Lu Z."/>
            <person name="Zheng H."/>
            <person name="Li Y."/>
            <person name="Steiner C.C."/>
            <person name="Lam T.T."/>
            <person name="Lin S."/>
            <person name="Zhang Q."/>
            <person name="Li G."/>
            <person name="Tian J."/>
            <person name="Gong T."/>
            <person name="Liu H."/>
            <person name="Zhang D."/>
            <person name="Fang L."/>
            <person name="Ye C."/>
            <person name="Zhang J."/>
            <person name="Hu W."/>
            <person name="Xu A."/>
            <person name="Ren Y."/>
            <person name="Zhang G."/>
            <person name="Bruford M.W."/>
            <person name="Li Q."/>
            <person name="Ma L."/>
            <person name="Guo Y."/>
            <person name="An N."/>
            <person name="Hu Y."/>
            <person name="Zheng Y."/>
            <person name="Shi Y."/>
            <person name="Li Z."/>
            <person name="Liu Q."/>
            <person name="Chen Y."/>
            <person name="Zhao J."/>
            <person name="Qu N."/>
            <person name="Zhao S."/>
            <person name="Tian F."/>
            <person name="Wang X."/>
            <person name="Wang H."/>
            <person name="Xu L."/>
            <person name="Liu X."/>
            <person name="Vinar T."/>
            <person name="Wang Y."/>
            <person name="Lam T.W."/>
            <person name="Yiu S.M."/>
            <person name="Liu S."/>
            <person name="Zhang H."/>
            <person name="Li D."/>
            <person name="Huang Y."/>
            <person name="Wang X."/>
            <person name="Yang G."/>
            <person name="Jiang Z."/>
            <person name="Wang J."/>
            <person name="Qin N."/>
            <person name="Li L."/>
            <person name="Li J."/>
            <person name="Bolund L."/>
            <person name="Kristiansen K."/>
            <person name="Wong G.K."/>
            <person name="Olson M."/>
            <person name="Zhang X."/>
            <person name="Li S."/>
            <person name="Yang H."/>
            <person name="Wang J."/>
            <person name="Wang J."/>
        </authorList>
    </citation>
    <scope>NUCLEOTIDE SEQUENCE [LARGE SCALE GENOMIC DNA]</scope>
</reference>
<feature type="transmembrane region" description="Helical" evidence="1">
    <location>
        <begin position="31"/>
        <end position="54"/>
    </location>
</feature>
<dbReference type="GO" id="GO:0016192">
    <property type="term" value="P:vesicle-mediated transport"/>
    <property type="evidence" value="ECO:0007669"/>
    <property type="project" value="InterPro"/>
</dbReference>
<dbReference type="PANTHER" id="PTHR23137">
    <property type="entry name" value="VESICLE TRANSPORT PROTEIN-RELATED"/>
    <property type="match status" value="1"/>
</dbReference>
<keyword evidence="1" id="KW-0472">Membrane</keyword>
<keyword evidence="1" id="KW-0812">Transmembrane</keyword>
<reference evidence="2" key="3">
    <citation type="submission" date="2025-09" db="UniProtKB">
        <authorList>
            <consortium name="Ensembl"/>
        </authorList>
    </citation>
    <scope>IDENTIFICATION</scope>
</reference>
<protein>
    <recommendedName>
        <fullName evidence="1">Vesicle transport protein</fullName>
    </recommendedName>
</protein>
<keyword evidence="1" id="KW-0653">Protein transport</keyword>
<comment type="function">
    <text evidence="1">May be involved in fusion of retrograde transport vesicles derived from an endocytic compartment with the Golgi complex.</text>
</comment>
<dbReference type="Ensembl" id="ENSAMET00000030912.1">
    <property type="protein sequence ID" value="ENSAMEP00000038310.1"/>
    <property type="gene ID" value="ENSAMEG00000027547.1"/>
</dbReference>
<name>A0A7N5KCA0_AILME</name>
<comment type="subcellular location">
    <subcellularLocation>
        <location evidence="1">Membrane</location>
        <topology evidence="1">Multi-pass membrane protein</topology>
    </subcellularLocation>
</comment>
<dbReference type="InterPro" id="IPR011691">
    <property type="entry name" value="Vesicle_transpt_SFT2"/>
</dbReference>
<keyword evidence="3" id="KW-1185">Reference proteome</keyword>
<proteinExistence type="inferred from homology"/>
<organism evidence="2 3">
    <name type="scientific">Ailuropoda melanoleuca</name>
    <name type="common">Giant panda</name>
    <dbReference type="NCBI Taxonomy" id="9646"/>
    <lineage>
        <taxon>Eukaryota</taxon>
        <taxon>Metazoa</taxon>
        <taxon>Chordata</taxon>
        <taxon>Craniata</taxon>
        <taxon>Vertebrata</taxon>
        <taxon>Euteleostomi</taxon>
        <taxon>Mammalia</taxon>
        <taxon>Eutheria</taxon>
        <taxon>Laurasiatheria</taxon>
        <taxon>Carnivora</taxon>
        <taxon>Caniformia</taxon>
        <taxon>Ursidae</taxon>
        <taxon>Ailuropoda</taxon>
    </lineage>
</organism>
<dbReference type="InParanoid" id="A0A7N5KCA0"/>
<accession>A0A7N5KCA0</accession>
<dbReference type="GeneTree" id="ENSGT00950000185438"/>
<keyword evidence="1" id="KW-1133">Transmembrane helix</keyword>
<dbReference type="GO" id="GO:0015031">
    <property type="term" value="P:protein transport"/>
    <property type="evidence" value="ECO:0007669"/>
    <property type="project" value="UniProtKB-KW"/>
</dbReference>
<keyword evidence="1" id="KW-0813">Transport</keyword>
<feature type="transmembrane region" description="Helical" evidence="1">
    <location>
        <begin position="60"/>
        <end position="80"/>
    </location>
</feature>
<evidence type="ECO:0000256" key="1">
    <source>
        <dbReference type="RuleBase" id="RU363111"/>
    </source>
</evidence>
<evidence type="ECO:0000313" key="2">
    <source>
        <dbReference type="Ensembl" id="ENSAMEP00000038310.1"/>
    </source>
</evidence>
<reference evidence="2" key="2">
    <citation type="submission" date="2025-08" db="UniProtKB">
        <authorList>
            <consortium name="Ensembl"/>
        </authorList>
    </citation>
    <scope>IDENTIFICATION</scope>
</reference>
<sequence>EEKLCRVPGGHGGPASGAVLDALSLSFSTRLTWFTICFVYSIFFSILGTILLGLPGGMRLFAVFYTFGNLAALLPCVLLFEAQEGTGLIMLHITILVHDLVQPVIHPVCKECSN</sequence>
<comment type="similarity">
    <text evidence="1">Belongs to the SFT2 family.</text>
</comment>
<dbReference type="AlphaFoldDB" id="A0A7N5KCA0"/>
<dbReference type="PANTHER" id="PTHR23137:SF24">
    <property type="entry name" value="VESICLE TRANSPORT PROTEIN SFT2A"/>
    <property type="match status" value="1"/>
</dbReference>
<comment type="caution">
    <text evidence="1">Lacks conserved residue(s) required for the propagation of feature annotation.</text>
</comment>